<comment type="caution">
    <text evidence="1">The sequence shown here is derived from an EMBL/GenBank/DDBJ whole genome shotgun (WGS) entry which is preliminary data.</text>
</comment>
<dbReference type="InterPro" id="IPR017517">
    <property type="entry name" value="Maleyloyr_isom"/>
</dbReference>
<dbReference type="EMBL" id="RJJQ01000024">
    <property type="protein sequence ID" value="RNI18152.1"/>
    <property type="molecule type" value="Genomic_DNA"/>
</dbReference>
<dbReference type="Proteomes" id="UP000271678">
    <property type="component" value="Unassembled WGS sequence"/>
</dbReference>
<keyword evidence="2" id="KW-1185">Reference proteome</keyword>
<evidence type="ECO:0000313" key="2">
    <source>
        <dbReference type="Proteomes" id="UP000271678"/>
    </source>
</evidence>
<dbReference type="RefSeq" id="WP_123272923.1">
    <property type="nucleotide sequence ID" value="NZ_RJJQ01000024.1"/>
</dbReference>
<dbReference type="AlphaFoldDB" id="A0A3M9LY43"/>
<sequence length="214" mass="22985">MAKFARAERIALCDTFLQTGPDAPTLCDGWAARQLAAHLVLRESRPDAAAGMFVPLLVGHLDAVQRTIAARPWEELVGKLRGGPPRLSPFRLPGVDEKANLAEFFIHHEDVLRAGDDRPARRELPAGEQAALWAVLPQIGKMSLRSVRTGVVADCPGHGRRTLRGARDNHGSVVVTGAPGEVLLHIFGRARVADVELDGSDADVAAFRAATIGF</sequence>
<protein>
    <submittedName>
        <fullName evidence="1">TIGR03085 family protein</fullName>
    </submittedName>
</protein>
<proteinExistence type="predicted"/>
<name>A0A3M9LY43_9MICO</name>
<dbReference type="OrthoDB" id="3268903at2"/>
<dbReference type="InterPro" id="IPR017519">
    <property type="entry name" value="CHP03085"/>
</dbReference>
<accession>A0A3M9LY43</accession>
<reference evidence="1 2" key="1">
    <citation type="submission" date="2018-11" db="EMBL/GenBank/DDBJ databases">
        <title>Draft genome of Simplicispira Flexivirga sp. BO-16.</title>
        <authorList>
            <person name="Im W.T."/>
        </authorList>
    </citation>
    <scope>NUCLEOTIDE SEQUENCE [LARGE SCALE GENOMIC DNA]</scope>
    <source>
        <strain evidence="1 2">BO-16</strain>
    </source>
</reference>
<dbReference type="NCBIfam" id="TIGR03083">
    <property type="entry name" value="maleylpyruvate isomerase family mycothiol-dependent enzyme"/>
    <property type="match status" value="1"/>
</dbReference>
<evidence type="ECO:0000313" key="1">
    <source>
        <dbReference type="EMBL" id="RNI18152.1"/>
    </source>
</evidence>
<organism evidence="1 2">
    <name type="scientific">Flexivirga caeni</name>
    <dbReference type="NCBI Taxonomy" id="2294115"/>
    <lineage>
        <taxon>Bacteria</taxon>
        <taxon>Bacillati</taxon>
        <taxon>Actinomycetota</taxon>
        <taxon>Actinomycetes</taxon>
        <taxon>Micrococcales</taxon>
        <taxon>Dermacoccaceae</taxon>
        <taxon>Flexivirga</taxon>
    </lineage>
</organism>
<gene>
    <name evidence="1" type="ORF">EFY87_18310</name>
</gene>
<dbReference type="NCBIfam" id="TIGR03085">
    <property type="entry name" value="TIGR03085 family metal-binding protein"/>
    <property type="match status" value="1"/>
</dbReference>